<gene>
    <name evidence="1" type="ORF">C5Y98_17700</name>
</gene>
<dbReference type="AlphaFoldDB" id="A0A2S8FLB0"/>
<protein>
    <submittedName>
        <fullName evidence="1">Uncharacterized protein</fullName>
    </submittedName>
</protein>
<dbReference type="EMBL" id="PUIB01000018">
    <property type="protein sequence ID" value="PQO32972.1"/>
    <property type="molecule type" value="Genomic_DNA"/>
</dbReference>
<organism evidence="1 2">
    <name type="scientific">Blastopirellula marina</name>
    <dbReference type="NCBI Taxonomy" id="124"/>
    <lineage>
        <taxon>Bacteria</taxon>
        <taxon>Pseudomonadati</taxon>
        <taxon>Planctomycetota</taxon>
        <taxon>Planctomycetia</taxon>
        <taxon>Pirellulales</taxon>
        <taxon>Pirellulaceae</taxon>
        <taxon>Blastopirellula</taxon>
    </lineage>
</organism>
<evidence type="ECO:0000313" key="1">
    <source>
        <dbReference type="EMBL" id="PQO32972.1"/>
    </source>
</evidence>
<accession>A0A2S8FLB0</accession>
<dbReference type="Proteomes" id="UP000239388">
    <property type="component" value="Unassembled WGS sequence"/>
</dbReference>
<name>A0A2S8FLB0_9BACT</name>
<reference evidence="1 2" key="1">
    <citation type="submission" date="2018-02" db="EMBL/GenBank/DDBJ databases">
        <title>Comparative genomes isolates from brazilian mangrove.</title>
        <authorList>
            <person name="Araujo J.E."/>
            <person name="Taketani R.G."/>
            <person name="Silva M.C.P."/>
            <person name="Loureco M.V."/>
            <person name="Andreote F.D."/>
        </authorList>
    </citation>
    <scope>NUCLEOTIDE SEQUENCE [LARGE SCALE GENOMIC DNA]</scope>
    <source>
        <strain evidence="1 2">NAP PRIS-MGV</strain>
    </source>
</reference>
<comment type="caution">
    <text evidence="1">The sequence shown here is derived from an EMBL/GenBank/DDBJ whole genome shotgun (WGS) entry which is preliminary data.</text>
</comment>
<evidence type="ECO:0000313" key="2">
    <source>
        <dbReference type="Proteomes" id="UP000239388"/>
    </source>
</evidence>
<proteinExistence type="predicted"/>
<sequence>MPVLPLVMVAALDSVRHQVGFSLPRDVKHRKDEPQSSKILDQNLFIRQESEVPNEKPILEWLLRSESVTKT</sequence>